<evidence type="ECO:0000256" key="1">
    <source>
        <dbReference type="SAM" id="Coils"/>
    </source>
</evidence>
<name>A0A432ZYI2_9FUNG</name>
<evidence type="ECO:0000313" key="2">
    <source>
        <dbReference type="EMBL" id="RUO95557.1"/>
    </source>
</evidence>
<proteinExistence type="predicted"/>
<organism evidence="2 3">
    <name type="scientific">Jimgerdemannia flammicorona</name>
    <dbReference type="NCBI Taxonomy" id="994334"/>
    <lineage>
        <taxon>Eukaryota</taxon>
        <taxon>Fungi</taxon>
        <taxon>Fungi incertae sedis</taxon>
        <taxon>Mucoromycota</taxon>
        <taxon>Mucoromycotina</taxon>
        <taxon>Endogonomycetes</taxon>
        <taxon>Endogonales</taxon>
        <taxon>Endogonaceae</taxon>
        <taxon>Jimgerdemannia</taxon>
    </lineage>
</organism>
<feature type="coiled-coil region" evidence="1">
    <location>
        <begin position="111"/>
        <end position="138"/>
    </location>
</feature>
<protein>
    <submittedName>
        <fullName evidence="2">Uncharacterized protein</fullName>
    </submittedName>
</protein>
<dbReference type="Proteomes" id="UP000268093">
    <property type="component" value="Unassembled WGS sequence"/>
</dbReference>
<comment type="caution">
    <text evidence="2">The sequence shown here is derived from an EMBL/GenBank/DDBJ whole genome shotgun (WGS) entry which is preliminary data.</text>
</comment>
<accession>A0A432ZYI2</accession>
<dbReference type="OrthoDB" id="3176171at2759"/>
<sequence length="156" mass="17417">MDKKAALIVRVLPTHLCRNHIVRNRIQRRCQRNGAQSRRSSQRDGRSYSILEAGRAKLVAQEGGRHLRAQAHCEKRTHPELGGAAAGSARETCYAKPEVSVVRDLPLLCLSRKFEAQLQAVRERLEQARSQKSQTAMQALNFGRIAKPLRGTAVVS</sequence>
<gene>
    <name evidence="2" type="ORF">BC936DRAFT_143761</name>
</gene>
<dbReference type="AlphaFoldDB" id="A0A432ZYI2"/>
<keyword evidence="3" id="KW-1185">Reference proteome</keyword>
<reference evidence="2 3" key="1">
    <citation type="journal article" date="2018" name="New Phytol.">
        <title>Phylogenomics of Endogonaceae and evolution of mycorrhizas within Mucoromycota.</title>
        <authorList>
            <person name="Chang Y."/>
            <person name="Desiro A."/>
            <person name="Na H."/>
            <person name="Sandor L."/>
            <person name="Lipzen A."/>
            <person name="Clum A."/>
            <person name="Barry K."/>
            <person name="Grigoriev I.V."/>
            <person name="Martin F.M."/>
            <person name="Stajich J.E."/>
            <person name="Smith M.E."/>
            <person name="Bonito G."/>
            <person name="Spatafora J.W."/>
        </authorList>
    </citation>
    <scope>NUCLEOTIDE SEQUENCE [LARGE SCALE GENOMIC DNA]</scope>
    <source>
        <strain evidence="2 3">GMNB39</strain>
    </source>
</reference>
<dbReference type="EMBL" id="RBNI01028393">
    <property type="protein sequence ID" value="RUO95557.1"/>
    <property type="molecule type" value="Genomic_DNA"/>
</dbReference>
<feature type="non-terminal residue" evidence="2">
    <location>
        <position position="156"/>
    </location>
</feature>
<keyword evidence="1" id="KW-0175">Coiled coil</keyword>
<evidence type="ECO:0000313" key="3">
    <source>
        <dbReference type="Proteomes" id="UP000268093"/>
    </source>
</evidence>